<evidence type="ECO:0000256" key="4">
    <source>
        <dbReference type="ARBA" id="ARBA00023172"/>
    </source>
</evidence>
<evidence type="ECO:0000256" key="3">
    <source>
        <dbReference type="ARBA" id="ARBA00022763"/>
    </source>
</evidence>
<comment type="function">
    <text evidence="7">Involved in DNA repair and RecF pathway recombination.</text>
</comment>
<evidence type="ECO:0000256" key="6">
    <source>
        <dbReference type="ARBA" id="ARBA00033409"/>
    </source>
</evidence>
<organism evidence="10">
    <name type="scientific">Desertifilum tharense IPPAS B-1220</name>
    <dbReference type="NCBI Taxonomy" id="1781255"/>
    <lineage>
        <taxon>Bacteria</taxon>
        <taxon>Bacillati</taxon>
        <taxon>Cyanobacteriota</taxon>
        <taxon>Cyanophyceae</taxon>
        <taxon>Desertifilales</taxon>
        <taxon>Desertifilaceae</taxon>
        <taxon>Desertifilum</taxon>
    </lineage>
</organism>
<evidence type="ECO:0000256" key="7">
    <source>
        <dbReference type="HAMAP-Rule" id="MF_00201"/>
    </source>
</evidence>
<reference evidence="10" key="1">
    <citation type="submission" date="2016-09" db="EMBL/GenBank/DDBJ databases">
        <title>Draft genome of thermotolerant cyanobacterium Desertifilum sp. strain IPPAS B-1220.</title>
        <authorList>
            <person name="Sinetova M.A."/>
            <person name="Bolakhan K."/>
            <person name="Zayadan B.K."/>
            <person name="Mironov K.S."/>
            <person name="Ustinova V."/>
            <person name="Kupriyanova E.V."/>
            <person name="Sidorov R.A."/>
            <person name="Skrypnik A.N."/>
            <person name="Gogoleva N.E."/>
            <person name="Gogolev Y.V."/>
            <person name="Los D.A."/>
        </authorList>
    </citation>
    <scope>NUCLEOTIDE SEQUENCE [LARGE SCALE GENOMIC DNA]</scope>
    <source>
        <strain evidence="10">IPPAS B-1220</strain>
    </source>
</reference>
<dbReference type="InterPro" id="IPR012340">
    <property type="entry name" value="NA-bd_OB-fold"/>
</dbReference>
<dbReference type="OrthoDB" id="9797083at2"/>
<dbReference type="InterPro" id="IPR022572">
    <property type="entry name" value="DNA_rep/recomb_RecO_N"/>
</dbReference>
<dbReference type="GO" id="GO:0043590">
    <property type="term" value="C:bacterial nucleoid"/>
    <property type="evidence" value="ECO:0007669"/>
    <property type="project" value="TreeGrafter"/>
</dbReference>
<dbReference type="InterPro" id="IPR003717">
    <property type="entry name" value="RecO"/>
</dbReference>
<dbReference type="HAMAP" id="MF_00201">
    <property type="entry name" value="RecO"/>
    <property type="match status" value="1"/>
</dbReference>
<protein>
    <recommendedName>
        <fullName evidence="2 7">DNA repair protein RecO</fullName>
    </recommendedName>
    <alternativeName>
        <fullName evidence="6 7">Recombination protein O</fullName>
    </alternativeName>
</protein>
<dbReference type="PANTHER" id="PTHR33991:SF1">
    <property type="entry name" value="DNA REPAIR PROTEIN RECO"/>
    <property type="match status" value="1"/>
</dbReference>
<keyword evidence="4 7" id="KW-0233">DNA recombination</keyword>
<dbReference type="EMBL" id="MJGC01000022">
    <property type="protein sequence ID" value="OEJ76939.1"/>
    <property type="molecule type" value="Genomic_DNA"/>
</dbReference>
<dbReference type="InterPro" id="IPR042242">
    <property type="entry name" value="RecO_C"/>
</dbReference>
<keyword evidence="3 7" id="KW-0227">DNA damage</keyword>
<evidence type="ECO:0000256" key="1">
    <source>
        <dbReference type="ARBA" id="ARBA00007452"/>
    </source>
</evidence>
<evidence type="ECO:0000256" key="5">
    <source>
        <dbReference type="ARBA" id="ARBA00023204"/>
    </source>
</evidence>
<dbReference type="PANTHER" id="PTHR33991">
    <property type="entry name" value="DNA REPAIR PROTEIN RECO"/>
    <property type="match status" value="1"/>
</dbReference>
<dbReference type="GO" id="GO:0006302">
    <property type="term" value="P:double-strand break repair"/>
    <property type="evidence" value="ECO:0007669"/>
    <property type="project" value="TreeGrafter"/>
</dbReference>
<accession>A0A1E5QQJ1</accession>
<evidence type="ECO:0000259" key="9">
    <source>
        <dbReference type="Pfam" id="PF11967"/>
    </source>
</evidence>
<comment type="caution">
    <text evidence="10">The sequence shown here is derived from an EMBL/GenBank/DDBJ whole genome shotgun (WGS) entry which is preliminary data.</text>
</comment>
<dbReference type="STRING" id="1781255.BH720_01740"/>
<dbReference type="AlphaFoldDB" id="A0A1E5QQJ1"/>
<dbReference type="RefSeq" id="WP_069965426.1">
    <property type="nucleotide sequence ID" value="NZ_CM124774.1"/>
</dbReference>
<comment type="similarity">
    <text evidence="1 7">Belongs to the RecO family.</text>
</comment>
<name>A0A1E5QQJ1_9CYAN</name>
<dbReference type="Pfam" id="PF11967">
    <property type="entry name" value="RecO_N"/>
    <property type="match status" value="1"/>
</dbReference>
<dbReference type="Pfam" id="PF02565">
    <property type="entry name" value="RecO_C"/>
    <property type="match status" value="1"/>
</dbReference>
<sequence>MSRTYKAVGINLKGMPLGESDRLLTILTPEFGLIRAVAPGARKHKSSLGGRSGLFVVNELLIAKGRSLDKITQAQSLESYPGLGQHLGKLTASQYLAELVLLQALGDQPQRELYELFNAHLGRLEQAASNEAIMAHLTHAVFHLLALAGLAPQVHRCCTSQDPIVPDFQTPHWQVEFDVAAGGAIAIASQQTQPTQDKLKYRGGDRQPTSAQPEPSVGILNSPPAVKSPQRSQLTREPAARKSAYSTRLDATELDILQRLAYPELPIIQEVLSSSAPLGIERWLRLEHILRQYAQYHFDRSLRAAALIESCFLPLPTSITRDNATV</sequence>
<gene>
    <name evidence="7" type="primary">recO</name>
    <name evidence="10" type="ORF">BH720_01740</name>
</gene>
<evidence type="ECO:0000256" key="2">
    <source>
        <dbReference type="ARBA" id="ARBA00021310"/>
    </source>
</evidence>
<evidence type="ECO:0000313" key="10">
    <source>
        <dbReference type="EMBL" id="OEJ76939.1"/>
    </source>
</evidence>
<dbReference type="SUPFAM" id="SSF50249">
    <property type="entry name" value="Nucleic acid-binding proteins"/>
    <property type="match status" value="1"/>
</dbReference>
<feature type="region of interest" description="Disordered" evidence="8">
    <location>
        <begin position="190"/>
        <end position="242"/>
    </location>
</feature>
<keyword evidence="5 7" id="KW-0234">DNA repair</keyword>
<proteinExistence type="inferred from homology"/>
<dbReference type="Gene3D" id="1.20.1440.120">
    <property type="entry name" value="Recombination protein O, C-terminal domain"/>
    <property type="match status" value="1"/>
</dbReference>
<feature type="domain" description="DNA replication/recombination mediator RecO N-terminal" evidence="9">
    <location>
        <begin position="1"/>
        <end position="80"/>
    </location>
</feature>
<dbReference type="SUPFAM" id="SSF57863">
    <property type="entry name" value="ArfGap/RecO-like zinc finger"/>
    <property type="match status" value="1"/>
</dbReference>
<dbReference type="GO" id="GO:0006310">
    <property type="term" value="P:DNA recombination"/>
    <property type="evidence" value="ECO:0007669"/>
    <property type="project" value="UniProtKB-UniRule"/>
</dbReference>
<dbReference type="Gene3D" id="2.40.50.140">
    <property type="entry name" value="Nucleic acid-binding proteins"/>
    <property type="match status" value="1"/>
</dbReference>
<dbReference type="NCBIfam" id="TIGR00613">
    <property type="entry name" value="reco"/>
    <property type="match status" value="1"/>
</dbReference>
<dbReference type="InterPro" id="IPR037278">
    <property type="entry name" value="ARFGAP/RecO"/>
</dbReference>
<evidence type="ECO:0000256" key="8">
    <source>
        <dbReference type="SAM" id="MobiDB-lite"/>
    </source>
</evidence>